<protein>
    <submittedName>
        <fullName evidence="11">Vascular endothelial growth factor receptor 1</fullName>
    </submittedName>
</protein>
<dbReference type="Pfam" id="PF07714">
    <property type="entry name" value="PK_Tyr_Ser-Thr"/>
    <property type="match status" value="1"/>
</dbReference>
<evidence type="ECO:0000256" key="9">
    <source>
        <dbReference type="PIRSR" id="PIRSR000615-4"/>
    </source>
</evidence>
<dbReference type="SUPFAM" id="SSF56112">
    <property type="entry name" value="Protein kinase-like (PK-like)"/>
    <property type="match status" value="1"/>
</dbReference>
<dbReference type="PROSITE" id="PS50011">
    <property type="entry name" value="PROTEIN_KINASE_DOM"/>
    <property type="match status" value="1"/>
</dbReference>
<dbReference type="PIRSF" id="PIRSF000615">
    <property type="entry name" value="TyrPK_CSF1-R"/>
    <property type="match status" value="1"/>
</dbReference>
<keyword evidence="3" id="KW-0418">Kinase</keyword>
<evidence type="ECO:0000256" key="7">
    <source>
        <dbReference type="PIRSR" id="PIRSR000615-2"/>
    </source>
</evidence>
<keyword evidence="11" id="KW-0675">Receptor</keyword>
<name>A0A5N5SL53_9CRUS</name>
<evidence type="ECO:0000256" key="5">
    <source>
        <dbReference type="ARBA" id="ARBA00023137"/>
    </source>
</evidence>
<sequence>ISSQILQLLLQEINITSCLPPTLTPRKESSISDSGYDFTYYLFSNSGITEYSQPPSSPTSPSTSECQEKSISSDLENIPGVSSPLTTTDLLCWAWQVANGMEYLTSRKVLHGDLAARNLLLAENNVVKICDFGLSREMYKNYVYLKKSSDAMPIKWMAPEAIEQKIFSTQSDVWSYGVTLWEMFTLGNTPFPGFPLNQFATALEKGMRLEKPRYCNDQIYSLLLHCWRSNPVERPRFNQIADILSDMLNPMKTKDYCLGLRMRIKNINVKKPCTEVTLM</sequence>
<feature type="domain" description="Protein kinase" evidence="10">
    <location>
        <begin position="1"/>
        <end position="248"/>
    </location>
</feature>
<feature type="binding site" evidence="8">
    <location>
        <position position="118"/>
    </location>
    <ligand>
        <name>Mg(2+)</name>
        <dbReference type="ChEBI" id="CHEBI:18420"/>
    </ligand>
</feature>
<evidence type="ECO:0000313" key="11">
    <source>
        <dbReference type="EMBL" id="KAB7494815.1"/>
    </source>
</evidence>
<dbReference type="EMBL" id="SEYY01023519">
    <property type="protein sequence ID" value="KAB7494815.1"/>
    <property type="molecule type" value="Genomic_DNA"/>
</dbReference>
<reference evidence="11 12" key="1">
    <citation type="journal article" date="2019" name="PLoS Biol.">
        <title>Sex chromosomes control vertical transmission of feminizing Wolbachia symbionts in an isopod.</title>
        <authorList>
            <person name="Becking T."/>
            <person name="Chebbi M.A."/>
            <person name="Giraud I."/>
            <person name="Moumen B."/>
            <person name="Laverre T."/>
            <person name="Caubet Y."/>
            <person name="Peccoud J."/>
            <person name="Gilbert C."/>
            <person name="Cordaux R."/>
        </authorList>
    </citation>
    <scope>NUCLEOTIDE SEQUENCE [LARGE SCALE GENOMIC DNA]</scope>
    <source>
        <strain evidence="11">ANa2</strain>
        <tissue evidence="11">Whole body excluding digestive tract and cuticle</tissue>
    </source>
</reference>
<keyword evidence="12" id="KW-1185">Reference proteome</keyword>
<keyword evidence="5" id="KW-0829">Tyrosine-protein kinase</keyword>
<dbReference type="PANTHER" id="PTHR24416:SF600">
    <property type="entry name" value="PDGF- AND VEGF-RECEPTOR RELATED, ISOFORM J"/>
    <property type="match status" value="1"/>
</dbReference>
<dbReference type="GO" id="GO:0007169">
    <property type="term" value="P:cell surface receptor protein tyrosine kinase signaling pathway"/>
    <property type="evidence" value="ECO:0007669"/>
    <property type="project" value="TreeGrafter"/>
</dbReference>
<dbReference type="Proteomes" id="UP000326759">
    <property type="component" value="Unassembled WGS sequence"/>
</dbReference>
<comment type="caution">
    <text evidence="11">The sequence shown here is derived from an EMBL/GenBank/DDBJ whole genome shotgun (WGS) entry which is preliminary data.</text>
</comment>
<dbReference type="InterPro" id="IPR008266">
    <property type="entry name" value="Tyr_kinase_AS"/>
</dbReference>
<dbReference type="GO" id="GO:0005886">
    <property type="term" value="C:plasma membrane"/>
    <property type="evidence" value="ECO:0007669"/>
    <property type="project" value="TreeGrafter"/>
</dbReference>
<feature type="binding site" evidence="8">
    <location>
        <position position="131"/>
    </location>
    <ligand>
        <name>Mg(2+)</name>
        <dbReference type="ChEBI" id="CHEBI:18420"/>
    </ligand>
</feature>
<organism evidence="11 12">
    <name type="scientific">Armadillidium nasatum</name>
    <dbReference type="NCBI Taxonomy" id="96803"/>
    <lineage>
        <taxon>Eukaryota</taxon>
        <taxon>Metazoa</taxon>
        <taxon>Ecdysozoa</taxon>
        <taxon>Arthropoda</taxon>
        <taxon>Crustacea</taxon>
        <taxon>Multicrustacea</taxon>
        <taxon>Malacostraca</taxon>
        <taxon>Eumalacostraca</taxon>
        <taxon>Peracarida</taxon>
        <taxon>Isopoda</taxon>
        <taxon>Oniscidea</taxon>
        <taxon>Crinocheta</taxon>
        <taxon>Armadillidiidae</taxon>
        <taxon>Armadillidium</taxon>
    </lineage>
</organism>
<dbReference type="InterPro" id="IPR011009">
    <property type="entry name" value="Kinase-like_dom_sf"/>
</dbReference>
<dbReference type="AlphaFoldDB" id="A0A5N5SL53"/>
<dbReference type="PRINTS" id="PR00109">
    <property type="entry name" value="TYRKINASE"/>
</dbReference>
<dbReference type="FunFam" id="1.10.510.10:FF:000554">
    <property type="entry name" value="Predicted protein"/>
    <property type="match status" value="1"/>
</dbReference>
<feature type="binding site" evidence="7">
    <location>
        <position position="117"/>
    </location>
    <ligand>
        <name>ATP</name>
        <dbReference type="ChEBI" id="CHEBI:30616"/>
    </ligand>
</feature>
<proteinExistence type="predicted"/>
<dbReference type="CDD" id="cd00192">
    <property type="entry name" value="PTKc"/>
    <property type="match status" value="1"/>
</dbReference>
<evidence type="ECO:0000256" key="2">
    <source>
        <dbReference type="ARBA" id="ARBA00022741"/>
    </source>
</evidence>
<feature type="active site" description="Proton acceptor" evidence="6">
    <location>
        <position position="113"/>
    </location>
</feature>
<evidence type="ECO:0000256" key="6">
    <source>
        <dbReference type="PIRSR" id="PIRSR000615-1"/>
    </source>
</evidence>
<dbReference type="Gene3D" id="1.10.510.10">
    <property type="entry name" value="Transferase(Phosphotransferase) domain 1"/>
    <property type="match status" value="1"/>
</dbReference>
<accession>A0A5N5SL53</accession>
<dbReference type="OrthoDB" id="535945at2759"/>
<evidence type="ECO:0000256" key="3">
    <source>
        <dbReference type="ARBA" id="ARBA00022777"/>
    </source>
</evidence>
<dbReference type="GO" id="GO:0046872">
    <property type="term" value="F:metal ion binding"/>
    <property type="evidence" value="ECO:0007669"/>
    <property type="project" value="UniProtKB-KW"/>
</dbReference>
<evidence type="ECO:0000259" key="10">
    <source>
        <dbReference type="PROSITE" id="PS50011"/>
    </source>
</evidence>
<dbReference type="PROSITE" id="PS00109">
    <property type="entry name" value="PROTEIN_KINASE_TYR"/>
    <property type="match status" value="1"/>
</dbReference>
<keyword evidence="8" id="KW-0460">Magnesium</keyword>
<evidence type="ECO:0000256" key="4">
    <source>
        <dbReference type="ARBA" id="ARBA00022840"/>
    </source>
</evidence>
<keyword evidence="2 7" id="KW-0547">Nucleotide-binding</keyword>
<evidence type="ECO:0000313" key="12">
    <source>
        <dbReference type="Proteomes" id="UP000326759"/>
    </source>
</evidence>
<feature type="site" description="Important for interaction with phosphotyrosine-binding proteins" evidence="9">
    <location>
        <position position="256"/>
    </location>
</feature>
<feature type="non-terminal residue" evidence="11">
    <location>
        <position position="1"/>
    </location>
</feature>
<dbReference type="GO" id="GO:0004714">
    <property type="term" value="F:transmembrane receptor protein tyrosine kinase activity"/>
    <property type="evidence" value="ECO:0007669"/>
    <property type="project" value="TreeGrafter"/>
</dbReference>
<keyword evidence="1" id="KW-0808">Transferase</keyword>
<keyword evidence="4 7" id="KW-0067">ATP-binding</keyword>
<dbReference type="InterPro" id="IPR001245">
    <property type="entry name" value="Ser-Thr/Tyr_kinase_cat_dom"/>
</dbReference>
<evidence type="ECO:0000256" key="1">
    <source>
        <dbReference type="ARBA" id="ARBA00022679"/>
    </source>
</evidence>
<dbReference type="GO" id="GO:0005524">
    <property type="term" value="F:ATP binding"/>
    <property type="evidence" value="ECO:0007669"/>
    <property type="project" value="UniProtKB-KW"/>
</dbReference>
<dbReference type="PANTHER" id="PTHR24416">
    <property type="entry name" value="TYROSINE-PROTEIN KINASE RECEPTOR"/>
    <property type="match status" value="1"/>
</dbReference>
<dbReference type="GO" id="GO:0043235">
    <property type="term" value="C:receptor complex"/>
    <property type="evidence" value="ECO:0007669"/>
    <property type="project" value="TreeGrafter"/>
</dbReference>
<gene>
    <name evidence="11" type="primary">Flt1_1</name>
    <name evidence="11" type="ORF">Anas_11972</name>
</gene>
<dbReference type="InterPro" id="IPR050122">
    <property type="entry name" value="RTK"/>
</dbReference>
<keyword evidence="8" id="KW-0479">Metal-binding</keyword>
<evidence type="ECO:0000256" key="8">
    <source>
        <dbReference type="PIRSR" id="PIRSR000615-3"/>
    </source>
</evidence>
<dbReference type="InterPro" id="IPR000719">
    <property type="entry name" value="Prot_kinase_dom"/>
</dbReference>